<dbReference type="PANTHER" id="PTHR13282">
    <property type="entry name" value="PROTEIN FAM32A"/>
    <property type="match status" value="1"/>
</dbReference>
<dbReference type="EMBL" id="CM032181">
    <property type="protein sequence ID" value="KAG7099594.1"/>
    <property type="molecule type" value="Genomic_DNA"/>
</dbReference>
<feature type="compositionally biased region" description="Basic and acidic residues" evidence="1">
    <location>
        <begin position="119"/>
        <end position="132"/>
    </location>
</feature>
<dbReference type="AlphaFoldDB" id="A0A9P7V3D0"/>
<evidence type="ECO:0000313" key="2">
    <source>
        <dbReference type="EMBL" id="KAG7099594.1"/>
    </source>
</evidence>
<proteinExistence type="predicted"/>
<dbReference type="OrthoDB" id="205403at2759"/>
<evidence type="ECO:0000313" key="3">
    <source>
        <dbReference type="Proteomes" id="UP001049176"/>
    </source>
</evidence>
<dbReference type="GO" id="GO:0005730">
    <property type="term" value="C:nucleolus"/>
    <property type="evidence" value="ECO:0007669"/>
    <property type="project" value="TreeGrafter"/>
</dbReference>
<evidence type="ECO:0008006" key="4">
    <source>
        <dbReference type="Google" id="ProtNLM"/>
    </source>
</evidence>
<dbReference type="InterPro" id="IPR013865">
    <property type="entry name" value="FAM32A"/>
</dbReference>
<dbReference type="PANTHER" id="PTHR13282:SF6">
    <property type="entry name" value="PROTEIN FAM32A"/>
    <property type="match status" value="1"/>
</dbReference>
<feature type="compositionally biased region" description="Polar residues" evidence="1">
    <location>
        <begin position="58"/>
        <end position="72"/>
    </location>
</feature>
<organism evidence="2 3">
    <name type="scientific">Marasmius oreades</name>
    <name type="common">fairy-ring Marasmius</name>
    <dbReference type="NCBI Taxonomy" id="181124"/>
    <lineage>
        <taxon>Eukaryota</taxon>
        <taxon>Fungi</taxon>
        <taxon>Dikarya</taxon>
        <taxon>Basidiomycota</taxon>
        <taxon>Agaricomycotina</taxon>
        <taxon>Agaricomycetes</taxon>
        <taxon>Agaricomycetidae</taxon>
        <taxon>Agaricales</taxon>
        <taxon>Marasmiineae</taxon>
        <taxon>Marasmiaceae</taxon>
        <taxon>Marasmius</taxon>
    </lineage>
</organism>
<feature type="compositionally biased region" description="Basic and acidic residues" evidence="1">
    <location>
        <begin position="78"/>
        <end position="91"/>
    </location>
</feature>
<feature type="region of interest" description="Disordered" evidence="1">
    <location>
        <begin position="113"/>
        <end position="132"/>
    </location>
</feature>
<evidence type="ECO:0000256" key="1">
    <source>
        <dbReference type="SAM" id="MobiDB-lite"/>
    </source>
</evidence>
<reference evidence="2" key="1">
    <citation type="journal article" date="2021" name="Genome Biol. Evol.">
        <title>The assembled and annotated genome of the fairy-ring fungus Marasmius oreades.</title>
        <authorList>
            <person name="Hiltunen M."/>
            <person name="Ament-Velasquez S.L."/>
            <person name="Johannesson H."/>
        </authorList>
    </citation>
    <scope>NUCLEOTIDE SEQUENCE</scope>
    <source>
        <strain evidence="2">03SP1</strain>
    </source>
</reference>
<dbReference type="KEGG" id="more:E1B28_001424"/>
<comment type="caution">
    <text evidence="2">The sequence shown here is derived from an EMBL/GenBank/DDBJ whole genome shotgun (WGS) entry which is preliminary data.</text>
</comment>
<feature type="compositionally biased region" description="Basic residues" evidence="1">
    <location>
        <begin position="92"/>
        <end position="107"/>
    </location>
</feature>
<dbReference type="Proteomes" id="UP001049176">
    <property type="component" value="Chromosome 1"/>
</dbReference>
<dbReference type="Pfam" id="PF08555">
    <property type="entry name" value="FAM32A"/>
    <property type="match status" value="1"/>
</dbReference>
<dbReference type="GeneID" id="66070500"/>
<sequence>MSDYDIRPAGSLKLKGSATDGGVVKKKRKKSKIKEDSAEPERESKRVKESLSNEHVDSTATPPGSGRNSPAASSSKSKKTDAEKRFEEVQKRRLQQRVAKMAHKTHKDRVAELNAHLESLSEHHDIPKVGPG</sequence>
<keyword evidence="3" id="KW-1185">Reference proteome</keyword>
<name>A0A9P7V3D0_9AGAR</name>
<dbReference type="RefSeq" id="XP_043016064.1">
    <property type="nucleotide sequence ID" value="XM_043147355.1"/>
</dbReference>
<accession>A0A9P7V3D0</accession>
<feature type="region of interest" description="Disordered" evidence="1">
    <location>
        <begin position="1"/>
        <end position="107"/>
    </location>
</feature>
<feature type="compositionally biased region" description="Basic and acidic residues" evidence="1">
    <location>
        <begin position="33"/>
        <end position="57"/>
    </location>
</feature>
<gene>
    <name evidence="2" type="ORF">E1B28_001424</name>
</gene>
<protein>
    <recommendedName>
        <fullName evidence="4">Protein FAM32A</fullName>
    </recommendedName>
</protein>